<evidence type="ECO:0000313" key="7">
    <source>
        <dbReference type="EMBL" id="MBK7414404.1"/>
    </source>
</evidence>
<evidence type="ECO:0000256" key="1">
    <source>
        <dbReference type="ARBA" id="ARBA00004651"/>
    </source>
</evidence>
<dbReference type="PIRSF" id="PIRSF035875">
    <property type="entry name" value="RNase_BN"/>
    <property type="match status" value="1"/>
</dbReference>
<reference evidence="7 8" key="1">
    <citation type="submission" date="2020-10" db="EMBL/GenBank/DDBJ databases">
        <title>Connecting structure to function with the recovery of over 1000 high-quality activated sludge metagenome-assembled genomes encoding full-length rRNA genes using long-read sequencing.</title>
        <authorList>
            <person name="Singleton C.M."/>
            <person name="Petriglieri F."/>
            <person name="Kristensen J.M."/>
            <person name="Kirkegaard R.H."/>
            <person name="Michaelsen T.Y."/>
            <person name="Andersen M.H."/>
            <person name="Karst S.M."/>
            <person name="Dueholm M.S."/>
            <person name="Nielsen P.H."/>
            <person name="Albertsen M."/>
        </authorList>
    </citation>
    <scope>NUCLEOTIDE SEQUENCE [LARGE SCALE GENOMIC DNA]</scope>
    <source>
        <strain evidence="7">EsbW_18-Q3-R4-48_BATAC.463</strain>
    </source>
</reference>
<feature type="transmembrane region" description="Helical" evidence="6">
    <location>
        <begin position="35"/>
        <end position="55"/>
    </location>
</feature>
<keyword evidence="4 6" id="KW-1133">Transmembrane helix</keyword>
<dbReference type="InterPro" id="IPR017039">
    <property type="entry name" value="Virul_fac_BrkB"/>
</dbReference>
<feature type="transmembrane region" description="Helical" evidence="6">
    <location>
        <begin position="178"/>
        <end position="199"/>
    </location>
</feature>
<dbReference type="NCBIfam" id="TIGR00765">
    <property type="entry name" value="yihY_not_rbn"/>
    <property type="match status" value="1"/>
</dbReference>
<evidence type="ECO:0000256" key="3">
    <source>
        <dbReference type="ARBA" id="ARBA00022692"/>
    </source>
</evidence>
<evidence type="ECO:0000256" key="5">
    <source>
        <dbReference type="ARBA" id="ARBA00023136"/>
    </source>
</evidence>
<evidence type="ECO:0000313" key="8">
    <source>
        <dbReference type="Proteomes" id="UP000739411"/>
    </source>
</evidence>
<dbReference type="Proteomes" id="UP000739411">
    <property type="component" value="Unassembled WGS sequence"/>
</dbReference>
<protein>
    <submittedName>
        <fullName evidence="7">YihY family inner membrane protein</fullName>
    </submittedName>
</protein>
<feature type="transmembrane region" description="Helical" evidence="6">
    <location>
        <begin position="253"/>
        <end position="272"/>
    </location>
</feature>
<accession>A0A935K0Q4</accession>
<evidence type="ECO:0000256" key="4">
    <source>
        <dbReference type="ARBA" id="ARBA00022989"/>
    </source>
</evidence>
<gene>
    <name evidence="7" type="ORF">IPJ38_04065</name>
</gene>
<dbReference type="PANTHER" id="PTHR30213">
    <property type="entry name" value="INNER MEMBRANE PROTEIN YHJD"/>
    <property type="match status" value="1"/>
</dbReference>
<feature type="transmembrane region" description="Helical" evidence="6">
    <location>
        <begin position="138"/>
        <end position="166"/>
    </location>
</feature>
<evidence type="ECO:0000256" key="2">
    <source>
        <dbReference type="ARBA" id="ARBA00022475"/>
    </source>
</evidence>
<name>A0A935K0Q4_9RHOO</name>
<dbReference type="PANTHER" id="PTHR30213:SF0">
    <property type="entry name" value="UPF0761 MEMBRANE PROTEIN YIHY"/>
    <property type="match status" value="1"/>
</dbReference>
<keyword evidence="5 6" id="KW-0472">Membrane</keyword>
<comment type="subcellular location">
    <subcellularLocation>
        <location evidence="1">Cell membrane</location>
        <topology evidence="1">Multi-pass membrane protein</topology>
    </subcellularLocation>
</comment>
<dbReference type="Pfam" id="PF03631">
    <property type="entry name" value="Virul_fac_BrkB"/>
    <property type="match status" value="1"/>
</dbReference>
<keyword evidence="3 6" id="KW-0812">Transmembrane</keyword>
<dbReference type="AlphaFoldDB" id="A0A935K0Q4"/>
<comment type="caution">
    <text evidence="7">The sequence shown here is derived from an EMBL/GenBank/DDBJ whole genome shotgun (WGS) entry which is preliminary data.</text>
</comment>
<sequence length="277" mass="30733">MPTHSRYRRTVTKPGVILSIIRRFRSEHMMQTSSALAFTTLMALVPLVTVVLSVADVVPYLNILIKRLDLLIQENLLPAGAASTISGSIGRFSHRAQQLTVAGIAMLSITAFILMFTIERTFNHLWLVKPRPFFARLRLYVFVMAVWPFVLAAIAAVISFTVTTSLGFFDEPAWIRKFVLKSTSIAMLWLFFSFLYYAVPNVRVPRLNAMTGGAFAALAFAGMQKVFELYLSSSAVLSSVYGAFAAAPVFLVWLHMSWAVVLIGGLVAAMAFRPAKR</sequence>
<feature type="transmembrane region" description="Helical" evidence="6">
    <location>
        <begin position="99"/>
        <end position="118"/>
    </location>
</feature>
<keyword evidence="2" id="KW-1003">Cell membrane</keyword>
<organism evidence="7 8">
    <name type="scientific">Candidatus Dechloromonas phosphorivorans</name>
    <dbReference type="NCBI Taxonomy" id="2899244"/>
    <lineage>
        <taxon>Bacteria</taxon>
        <taxon>Pseudomonadati</taxon>
        <taxon>Pseudomonadota</taxon>
        <taxon>Betaproteobacteria</taxon>
        <taxon>Rhodocyclales</taxon>
        <taxon>Azonexaceae</taxon>
        <taxon>Dechloromonas</taxon>
    </lineage>
</organism>
<feature type="transmembrane region" description="Helical" evidence="6">
    <location>
        <begin position="229"/>
        <end position="247"/>
    </location>
</feature>
<evidence type="ECO:0000256" key="6">
    <source>
        <dbReference type="SAM" id="Phobius"/>
    </source>
</evidence>
<proteinExistence type="predicted"/>
<dbReference type="EMBL" id="JADJMS010000009">
    <property type="protein sequence ID" value="MBK7414404.1"/>
    <property type="molecule type" value="Genomic_DNA"/>
</dbReference>
<dbReference type="GO" id="GO:0005886">
    <property type="term" value="C:plasma membrane"/>
    <property type="evidence" value="ECO:0007669"/>
    <property type="project" value="UniProtKB-SubCell"/>
</dbReference>